<dbReference type="EMBL" id="JAVDSJ010000005">
    <property type="protein sequence ID" value="MDR6585693.1"/>
    <property type="molecule type" value="Genomic_DNA"/>
</dbReference>
<name>A0ABU1PKN9_9BURK</name>
<gene>
    <name evidence="7" type="ORF">J2W50_003911</name>
</gene>
<feature type="active site" evidence="4">
    <location>
        <position position="261"/>
    </location>
</feature>
<dbReference type="InterPro" id="IPR015590">
    <property type="entry name" value="Aldehyde_DH_dom"/>
</dbReference>
<dbReference type="InterPro" id="IPR016163">
    <property type="entry name" value="Ald_DH_C"/>
</dbReference>
<dbReference type="RefSeq" id="WP_310011620.1">
    <property type="nucleotide sequence ID" value="NZ_JAVDSJ010000005.1"/>
</dbReference>
<keyword evidence="2 5" id="KW-0560">Oxidoreductase</keyword>
<keyword evidence="8" id="KW-1185">Reference proteome</keyword>
<dbReference type="PANTHER" id="PTHR42986">
    <property type="entry name" value="BENZALDEHYDE DEHYDROGENASE YFMT"/>
    <property type="match status" value="1"/>
</dbReference>
<sequence>MKDHQTLPHYRGFTGQYIGGQWREGTAASLLQDHDPYTGQLLTEIRQASLSDLDAAYAAAAQAQPAWAAVLPSERAALFLRAAAIMDQRHAEIVDWLIRESGSTRIKAEIEWAAVKSGMLAATALPPRVHGRILPIDIPGRESRVYRRPLGVVGVISPWNWPMHLSNRSIAPALAVGNAVVVKPADDTPVTGGLLLANIYEEAGLPPGLLNVVIGAVSEIGDAFTLHPTPKFISFTGSTRVGRHIGALAMTGPTMKRVGLELGGNAPCVVLDDADLERAVDGAILGRFLHQGQICMSSNRIIVDASLYPRFVDAFVEKARALKHGNPNDPDTLIGPLINERQLQAAQGRLEAARQAGQRQVLGGEAEGLVLPPQVFVDVANDSPLAQAEQFAPIAPLIKAADEAEALHLANQTEYGLSSCVFTRDEARGVRFAQGIDAGMTHVNAISPCDDPNNMFGGEKNSGIGRFNSDWIVTEMTMEHWVSIQSPQSRQH</sequence>
<dbReference type="Gene3D" id="3.40.309.10">
    <property type="entry name" value="Aldehyde Dehydrogenase, Chain A, domain 2"/>
    <property type="match status" value="1"/>
</dbReference>
<dbReference type="EC" id="1.2.1.3" evidence="7"/>
<protein>
    <submittedName>
        <fullName evidence="7">Aldehyde dehydrogenase (NAD+)</fullName>
        <ecNumber evidence="7">1.2.1.3</ecNumber>
    </submittedName>
</protein>
<dbReference type="GO" id="GO:0004029">
    <property type="term" value="F:aldehyde dehydrogenase (NAD+) activity"/>
    <property type="evidence" value="ECO:0007669"/>
    <property type="project" value="UniProtKB-EC"/>
</dbReference>
<evidence type="ECO:0000313" key="7">
    <source>
        <dbReference type="EMBL" id="MDR6585693.1"/>
    </source>
</evidence>
<dbReference type="InterPro" id="IPR016162">
    <property type="entry name" value="Ald_DH_N"/>
</dbReference>
<dbReference type="Proteomes" id="UP001260715">
    <property type="component" value="Unassembled WGS sequence"/>
</dbReference>
<dbReference type="InterPro" id="IPR029510">
    <property type="entry name" value="Ald_DH_CS_GLU"/>
</dbReference>
<dbReference type="Gene3D" id="3.40.605.10">
    <property type="entry name" value="Aldehyde Dehydrogenase, Chain A, domain 1"/>
    <property type="match status" value="1"/>
</dbReference>
<comment type="caution">
    <text evidence="7">The sequence shown here is derived from an EMBL/GenBank/DDBJ whole genome shotgun (WGS) entry which is preliminary data.</text>
</comment>
<evidence type="ECO:0000313" key="8">
    <source>
        <dbReference type="Proteomes" id="UP001260715"/>
    </source>
</evidence>
<accession>A0ABU1PKN9</accession>
<dbReference type="InterPro" id="IPR016161">
    <property type="entry name" value="Ald_DH/histidinol_DH"/>
</dbReference>
<dbReference type="PANTHER" id="PTHR42986:SF1">
    <property type="entry name" value="BENZALDEHYDE DEHYDROGENASE YFMT"/>
    <property type="match status" value="1"/>
</dbReference>
<proteinExistence type="inferred from homology"/>
<evidence type="ECO:0000256" key="3">
    <source>
        <dbReference type="ARBA" id="ARBA00023027"/>
    </source>
</evidence>
<evidence type="ECO:0000256" key="4">
    <source>
        <dbReference type="PROSITE-ProRule" id="PRU10007"/>
    </source>
</evidence>
<comment type="similarity">
    <text evidence="1 5">Belongs to the aldehyde dehydrogenase family.</text>
</comment>
<evidence type="ECO:0000256" key="2">
    <source>
        <dbReference type="ARBA" id="ARBA00023002"/>
    </source>
</evidence>
<keyword evidence="3" id="KW-0520">NAD</keyword>
<dbReference type="Pfam" id="PF00171">
    <property type="entry name" value="Aldedh"/>
    <property type="match status" value="1"/>
</dbReference>
<dbReference type="SUPFAM" id="SSF53720">
    <property type="entry name" value="ALDH-like"/>
    <property type="match status" value="1"/>
</dbReference>
<dbReference type="PROSITE" id="PS00687">
    <property type="entry name" value="ALDEHYDE_DEHYDR_GLU"/>
    <property type="match status" value="1"/>
</dbReference>
<feature type="domain" description="Aldehyde dehydrogenase" evidence="6">
    <location>
        <begin position="22"/>
        <end position="481"/>
    </location>
</feature>
<organism evidence="7 8">
    <name type="scientific">Herbaspirillum frisingense</name>
    <dbReference type="NCBI Taxonomy" id="92645"/>
    <lineage>
        <taxon>Bacteria</taxon>
        <taxon>Pseudomonadati</taxon>
        <taxon>Pseudomonadota</taxon>
        <taxon>Betaproteobacteria</taxon>
        <taxon>Burkholderiales</taxon>
        <taxon>Oxalobacteraceae</taxon>
        <taxon>Herbaspirillum</taxon>
    </lineage>
</organism>
<evidence type="ECO:0000256" key="1">
    <source>
        <dbReference type="ARBA" id="ARBA00009986"/>
    </source>
</evidence>
<reference evidence="7 8" key="1">
    <citation type="submission" date="2023-07" db="EMBL/GenBank/DDBJ databases">
        <title>Sorghum-associated microbial communities from plants grown in Nebraska, USA.</title>
        <authorList>
            <person name="Schachtman D."/>
        </authorList>
    </citation>
    <scope>NUCLEOTIDE SEQUENCE [LARGE SCALE GENOMIC DNA]</scope>
    <source>
        <strain evidence="7 8">596</strain>
    </source>
</reference>
<evidence type="ECO:0000256" key="5">
    <source>
        <dbReference type="RuleBase" id="RU003345"/>
    </source>
</evidence>
<evidence type="ECO:0000259" key="6">
    <source>
        <dbReference type="Pfam" id="PF00171"/>
    </source>
</evidence>